<reference evidence="1" key="1">
    <citation type="submission" date="2014-11" db="EMBL/GenBank/DDBJ databases">
        <authorList>
            <person name="Amaro Gonzalez C."/>
        </authorList>
    </citation>
    <scope>NUCLEOTIDE SEQUENCE</scope>
</reference>
<reference evidence="1" key="2">
    <citation type="journal article" date="2015" name="Fish Shellfish Immunol.">
        <title>Early steps in the European eel (Anguilla anguilla)-Vibrio vulnificus interaction in the gills: Role of the RtxA13 toxin.</title>
        <authorList>
            <person name="Callol A."/>
            <person name="Pajuelo D."/>
            <person name="Ebbesson L."/>
            <person name="Teles M."/>
            <person name="MacKenzie S."/>
            <person name="Amaro C."/>
        </authorList>
    </citation>
    <scope>NUCLEOTIDE SEQUENCE</scope>
</reference>
<evidence type="ECO:0000313" key="1">
    <source>
        <dbReference type="EMBL" id="JAH37216.1"/>
    </source>
</evidence>
<accession>A0A0E9S7G3</accession>
<organism evidence="1">
    <name type="scientific">Anguilla anguilla</name>
    <name type="common">European freshwater eel</name>
    <name type="synonym">Muraena anguilla</name>
    <dbReference type="NCBI Taxonomy" id="7936"/>
    <lineage>
        <taxon>Eukaryota</taxon>
        <taxon>Metazoa</taxon>
        <taxon>Chordata</taxon>
        <taxon>Craniata</taxon>
        <taxon>Vertebrata</taxon>
        <taxon>Euteleostomi</taxon>
        <taxon>Actinopterygii</taxon>
        <taxon>Neopterygii</taxon>
        <taxon>Teleostei</taxon>
        <taxon>Anguilliformes</taxon>
        <taxon>Anguillidae</taxon>
        <taxon>Anguilla</taxon>
    </lineage>
</organism>
<dbReference type="AlphaFoldDB" id="A0A0E9S7G3"/>
<dbReference type="EMBL" id="GBXM01071361">
    <property type="protein sequence ID" value="JAH37216.1"/>
    <property type="molecule type" value="Transcribed_RNA"/>
</dbReference>
<sequence length="64" mass="7569">MDRFNRLSLECDCCQTVITVHHIFQTCDRQPLIFGHTFKVGNPAKKTYFLNTEVQTKCTRSWFI</sequence>
<name>A0A0E9S7G3_ANGAN</name>
<protein>
    <submittedName>
        <fullName evidence="1">Uncharacterized protein</fullName>
    </submittedName>
</protein>
<proteinExistence type="predicted"/>